<proteinExistence type="predicted"/>
<evidence type="ECO:0008006" key="9">
    <source>
        <dbReference type="Google" id="ProtNLM"/>
    </source>
</evidence>
<accession>C0D3J6</accession>
<dbReference type="InterPro" id="IPR051393">
    <property type="entry name" value="ABC_transporter_permease"/>
</dbReference>
<keyword evidence="5" id="KW-1133">Transmembrane helix</keyword>
<evidence type="ECO:0000256" key="4">
    <source>
        <dbReference type="ARBA" id="ARBA00022692"/>
    </source>
</evidence>
<dbReference type="AlphaFoldDB" id="C0D3J6"/>
<sequence>ASFKLFGQTYLMSGGGPGTSTRTIVHYIYETGFTNRHMGSAAAMSVAFFAVVLAASLIQNRIFSKEG</sequence>
<dbReference type="PANTHER" id="PTHR30193">
    <property type="entry name" value="ABC TRANSPORTER PERMEASE PROTEIN"/>
    <property type="match status" value="1"/>
</dbReference>
<dbReference type="GO" id="GO:0005886">
    <property type="term" value="C:plasma membrane"/>
    <property type="evidence" value="ECO:0007669"/>
    <property type="project" value="UniProtKB-SubCell"/>
</dbReference>
<dbReference type="Proteomes" id="UP000004756">
    <property type="component" value="Unassembled WGS sequence"/>
</dbReference>
<dbReference type="RefSeq" id="WP_007713710.1">
    <property type="nucleotide sequence ID" value="NZ_GG657592.1"/>
</dbReference>
<name>C0D3J6_9FIRM</name>
<protein>
    <recommendedName>
        <fullName evidence="9">ABC transmembrane type-1 domain-containing protein</fullName>
    </recommendedName>
</protein>
<reference evidence="7 8" key="1">
    <citation type="submission" date="2009-01" db="EMBL/GenBank/DDBJ databases">
        <authorList>
            <person name="Fulton L."/>
            <person name="Clifton S."/>
            <person name="Fulton B."/>
            <person name="Xu J."/>
            <person name="Minx P."/>
            <person name="Pepin K.H."/>
            <person name="Johnson M."/>
            <person name="Bhonagiri V."/>
            <person name="Nash W.E."/>
            <person name="Mardis E.R."/>
            <person name="Wilson R.K."/>
        </authorList>
    </citation>
    <scope>NUCLEOTIDE SEQUENCE [LARGE SCALE GENOMIC DNA]</scope>
    <source>
        <strain evidence="7 8">DSM 15981</strain>
    </source>
</reference>
<evidence type="ECO:0000256" key="1">
    <source>
        <dbReference type="ARBA" id="ARBA00004651"/>
    </source>
</evidence>
<dbReference type="SUPFAM" id="SSF161098">
    <property type="entry name" value="MetI-like"/>
    <property type="match status" value="1"/>
</dbReference>
<dbReference type="InterPro" id="IPR035906">
    <property type="entry name" value="MetI-like_sf"/>
</dbReference>
<evidence type="ECO:0000313" key="8">
    <source>
        <dbReference type="Proteomes" id="UP000004756"/>
    </source>
</evidence>
<evidence type="ECO:0000256" key="3">
    <source>
        <dbReference type="ARBA" id="ARBA00022475"/>
    </source>
</evidence>
<evidence type="ECO:0000256" key="2">
    <source>
        <dbReference type="ARBA" id="ARBA00022448"/>
    </source>
</evidence>
<evidence type="ECO:0000256" key="5">
    <source>
        <dbReference type="ARBA" id="ARBA00022989"/>
    </source>
</evidence>
<keyword evidence="3" id="KW-1003">Cell membrane</keyword>
<dbReference type="Gene3D" id="1.10.3720.10">
    <property type="entry name" value="MetI-like"/>
    <property type="match status" value="1"/>
</dbReference>
<evidence type="ECO:0000256" key="6">
    <source>
        <dbReference type="ARBA" id="ARBA00023136"/>
    </source>
</evidence>
<gene>
    <name evidence="7" type="ORF">CLOSTASPAR_03837</name>
</gene>
<keyword evidence="4" id="KW-0812">Transmembrane</keyword>
<organism evidence="7 8">
    <name type="scientific">[Clostridium] asparagiforme DSM 15981</name>
    <dbReference type="NCBI Taxonomy" id="518636"/>
    <lineage>
        <taxon>Bacteria</taxon>
        <taxon>Bacillati</taxon>
        <taxon>Bacillota</taxon>
        <taxon>Clostridia</taxon>
        <taxon>Lachnospirales</taxon>
        <taxon>Lachnospiraceae</taxon>
        <taxon>Enterocloster</taxon>
    </lineage>
</organism>
<reference evidence="7 8" key="2">
    <citation type="submission" date="2009-02" db="EMBL/GenBank/DDBJ databases">
        <title>Draft genome sequence of Clostridium asparagiforme (DSM 15981).</title>
        <authorList>
            <person name="Sudarsanam P."/>
            <person name="Ley R."/>
            <person name="Guruge J."/>
            <person name="Turnbaugh P.J."/>
            <person name="Mahowald M."/>
            <person name="Liep D."/>
            <person name="Gordon J."/>
        </authorList>
    </citation>
    <scope>NUCLEOTIDE SEQUENCE [LARGE SCALE GENOMIC DNA]</scope>
    <source>
        <strain evidence="7 8">DSM 15981</strain>
    </source>
</reference>
<dbReference type="HOGENOM" id="CLU_2799819_0_0_9"/>
<dbReference type="EMBL" id="ACCJ01000305">
    <property type="protein sequence ID" value="EEG54094.1"/>
    <property type="molecule type" value="Genomic_DNA"/>
</dbReference>
<dbReference type="PANTHER" id="PTHR30193:SF37">
    <property type="entry name" value="INNER MEMBRANE ABC TRANSPORTER PERMEASE PROTEIN YCJO"/>
    <property type="match status" value="1"/>
</dbReference>
<feature type="non-terminal residue" evidence="7">
    <location>
        <position position="1"/>
    </location>
</feature>
<keyword evidence="2" id="KW-0813">Transport</keyword>
<comment type="subcellular location">
    <subcellularLocation>
        <location evidence="1">Cell membrane</location>
        <topology evidence="1">Multi-pass membrane protein</topology>
    </subcellularLocation>
</comment>
<keyword evidence="8" id="KW-1185">Reference proteome</keyword>
<keyword evidence="6" id="KW-0472">Membrane</keyword>
<evidence type="ECO:0000313" key="7">
    <source>
        <dbReference type="EMBL" id="EEG54094.1"/>
    </source>
</evidence>
<comment type="caution">
    <text evidence="7">The sequence shown here is derived from an EMBL/GenBank/DDBJ whole genome shotgun (WGS) entry which is preliminary data.</text>
</comment>